<evidence type="ECO:0000256" key="8">
    <source>
        <dbReference type="ARBA" id="ARBA00022801"/>
    </source>
</evidence>
<dbReference type="SMART" id="SM00487">
    <property type="entry name" value="DEXDc"/>
    <property type="match status" value="1"/>
</dbReference>
<dbReference type="GO" id="GO:0006364">
    <property type="term" value="P:rRNA processing"/>
    <property type="evidence" value="ECO:0007669"/>
    <property type="project" value="UniProtKB-KW"/>
</dbReference>
<feature type="region of interest" description="Disordered" evidence="15">
    <location>
        <begin position="760"/>
        <end position="801"/>
    </location>
</feature>
<feature type="domain" description="DEAD-box RNA helicase Q" evidence="18">
    <location>
        <begin position="83"/>
        <end position="111"/>
    </location>
</feature>
<feature type="region of interest" description="Disordered" evidence="15">
    <location>
        <begin position="618"/>
        <end position="721"/>
    </location>
</feature>
<evidence type="ECO:0000256" key="9">
    <source>
        <dbReference type="ARBA" id="ARBA00022806"/>
    </source>
</evidence>
<dbReference type="InterPro" id="IPR012541">
    <property type="entry name" value="DBP10_C"/>
</dbReference>
<feature type="region of interest" description="Disordered" evidence="15">
    <location>
        <begin position="1"/>
        <end position="38"/>
    </location>
</feature>
<feature type="region of interest" description="Disordered" evidence="15">
    <location>
        <begin position="818"/>
        <end position="865"/>
    </location>
</feature>
<comment type="catalytic activity">
    <reaction evidence="13">
        <text>ATP + H2O = ADP + phosphate + H(+)</text>
        <dbReference type="Rhea" id="RHEA:13065"/>
        <dbReference type="ChEBI" id="CHEBI:15377"/>
        <dbReference type="ChEBI" id="CHEBI:15378"/>
        <dbReference type="ChEBI" id="CHEBI:30616"/>
        <dbReference type="ChEBI" id="CHEBI:43474"/>
        <dbReference type="ChEBI" id="CHEBI:456216"/>
        <dbReference type="EC" id="3.6.4.13"/>
    </reaction>
</comment>
<evidence type="ECO:0000256" key="2">
    <source>
        <dbReference type="ARBA" id="ARBA00004604"/>
    </source>
</evidence>
<evidence type="ECO:0000256" key="5">
    <source>
        <dbReference type="ARBA" id="ARBA00022517"/>
    </source>
</evidence>
<dbReference type="GO" id="GO:0016787">
    <property type="term" value="F:hydrolase activity"/>
    <property type="evidence" value="ECO:0007669"/>
    <property type="project" value="UniProtKB-KW"/>
</dbReference>
<feature type="domain" description="Helicase C-terminal" evidence="17">
    <location>
        <begin position="331"/>
        <end position="494"/>
    </location>
</feature>
<accession>A0A8K0NLY5</accession>
<dbReference type="SMART" id="SM01123">
    <property type="entry name" value="DBP10CT"/>
    <property type="match status" value="1"/>
</dbReference>
<organism evidence="19 20">
    <name type="scientific">Claviceps africana</name>
    <dbReference type="NCBI Taxonomy" id="83212"/>
    <lineage>
        <taxon>Eukaryota</taxon>
        <taxon>Fungi</taxon>
        <taxon>Dikarya</taxon>
        <taxon>Ascomycota</taxon>
        <taxon>Pezizomycotina</taxon>
        <taxon>Sordariomycetes</taxon>
        <taxon>Hypocreomycetidae</taxon>
        <taxon>Hypocreales</taxon>
        <taxon>Clavicipitaceae</taxon>
        <taxon>Claviceps</taxon>
    </lineage>
</organism>
<dbReference type="InterPro" id="IPR011545">
    <property type="entry name" value="DEAD/DEAH_box_helicase_dom"/>
</dbReference>
<dbReference type="InterPro" id="IPR027417">
    <property type="entry name" value="P-loop_NTPase"/>
</dbReference>
<feature type="compositionally biased region" description="Basic and acidic residues" evidence="15">
    <location>
        <begin position="854"/>
        <end position="865"/>
    </location>
</feature>
<dbReference type="Proteomes" id="UP000811619">
    <property type="component" value="Unassembled WGS sequence"/>
</dbReference>
<reference evidence="19" key="1">
    <citation type="journal article" date="2020" name="bioRxiv">
        <title>Whole genome comparisons of ergot fungi reveals the divergence and evolution of species within the genus Claviceps are the result of varying mechanisms driving genome evolution and host range expansion.</title>
        <authorList>
            <person name="Wyka S.A."/>
            <person name="Mondo S.J."/>
            <person name="Liu M."/>
            <person name="Dettman J."/>
            <person name="Nalam V."/>
            <person name="Broders K.D."/>
        </authorList>
    </citation>
    <scope>NUCLEOTIDE SEQUENCE</scope>
    <source>
        <strain evidence="19">CCC 489</strain>
    </source>
</reference>
<keyword evidence="20" id="KW-1185">Reference proteome</keyword>
<feature type="compositionally biased region" description="Low complexity" evidence="15">
    <location>
        <begin position="1"/>
        <end position="12"/>
    </location>
</feature>
<dbReference type="OrthoDB" id="10261375at2759"/>
<keyword evidence="8" id="KW-0378">Hydrolase</keyword>
<dbReference type="GO" id="GO:0005829">
    <property type="term" value="C:cytosol"/>
    <property type="evidence" value="ECO:0007669"/>
    <property type="project" value="TreeGrafter"/>
</dbReference>
<comment type="subcellular location">
    <subcellularLocation>
        <location evidence="2">Nucleus</location>
        <location evidence="2">Nucleolus</location>
    </subcellularLocation>
</comment>
<keyword evidence="6" id="KW-0698">rRNA processing</keyword>
<evidence type="ECO:0000256" key="14">
    <source>
        <dbReference type="PROSITE-ProRule" id="PRU00552"/>
    </source>
</evidence>
<dbReference type="PROSITE" id="PS51195">
    <property type="entry name" value="Q_MOTIF"/>
    <property type="match status" value="1"/>
</dbReference>
<feature type="domain" description="Helicase ATP-binding" evidence="16">
    <location>
        <begin position="114"/>
        <end position="286"/>
    </location>
</feature>
<dbReference type="PROSITE" id="PS51194">
    <property type="entry name" value="HELICASE_CTER"/>
    <property type="match status" value="1"/>
</dbReference>
<gene>
    <name evidence="19" type="primary">DBP10</name>
    <name evidence="19" type="ORF">E4U42_002617</name>
</gene>
<keyword evidence="11" id="KW-0694">RNA-binding</keyword>
<evidence type="ECO:0000259" key="17">
    <source>
        <dbReference type="PROSITE" id="PS51194"/>
    </source>
</evidence>
<evidence type="ECO:0000256" key="11">
    <source>
        <dbReference type="ARBA" id="ARBA00022884"/>
    </source>
</evidence>
<dbReference type="CDD" id="cd17959">
    <property type="entry name" value="DEADc_DDX54"/>
    <property type="match status" value="1"/>
</dbReference>
<dbReference type="PROSITE" id="PS00039">
    <property type="entry name" value="DEAD_ATP_HELICASE"/>
    <property type="match status" value="1"/>
</dbReference>
<evidence type="ECO:0000313" key="19">
    <source>
        <dbReference type="EMBL" id="KAG5930215.1"/>
    </source>
</evidence>
<dbReference type="InterPro" id="IPR014014">
    <property type="entry name" value="RNA_helicase_DEAD_Q_motif"/>
</dbReference>
<dbReference type="PANTHER" id="PTHR47959:SF8">
    <property type="entry name" value="RNA HELICASE"/>
    <property type="match status" value="1"/>
</dbReference>
<keyword evidence="10" id="KW-0067">ATP-binding</keyword>
<dbReference type="SUPFAM" id="SSF52540">
    <property type="entry name" value="P-loop containing nucleoside triphosphate hydrolases"/>
    <property type="match status" value="2"/>
</dbReference>
<name>A0A8K0NLY5_9HYPO</name>
<comment type="caution">
    <text evidence="19">The sequence shown here is derived from an EMBL/GenBank/DDBJ whole genome shotgun (WGS) entry which is preliminary data.</text>
</comment>
<proteinExistence type="inferred from homology"/>
<keyword evidence="9 19" id="KW-0347">Helicase</keyword>
<dbReference type="Gene3D" id="3.40.50.300">
    <property type="entry name" value="P-loop containing nucleotide triphosphate hydrolases"/>
    <property type="match status" value="2"/>
</dbReference>
<feature type="compositionally biased region" description="Basic and acidic residues" evidence="15">
    <location>
        <begin position="774"/>
        <end position="794"/>
    </location>
</feature>
<dbReference type="Pfam" id="PF08147">
    <property type="entry name" value="DBP10CT"/>
    <property type="match status" value="1"/>
</dbReference>
<evidence type="ECO:0000259" key="16">
    <source>
        <dbReference type="PROSITE" id="PS51192"/>
    </source>
</evidence>
<dbReference type="InterPro" id="IPR050079">
    <property type="entry name" value="DEAD_box_RNA_helicase"/>
</dbReference>
<dbReference type="GO" id="GO:0003724">
    <property type="term" value="F:RNA helicase activity"/>
    <property type="evidence" value="ECO:0007669"/>
    <property type="project" value="UniProtKB-EC"/>
</dbReference>
<evidence type="ECO:0000256" key="1">
    <source>
        <dbReference type="ARBA" id="ARBA00003706"/>
    </source>
</evidence>
<dbReference type="PANTHER" id="PTHR47959">
    <property type="entry name" value="ATP-DEPENDENT RNA HELICASE RHLE-RELATED"/>
    <property type="match status" value="1"/>
</dbReference>
<feature type="compositionally biased region" description="Basic and acidic residues" evidence="15">
    <location>
        <begin position="877"/>
        <end position="910"/>
    </location>
</feature>
<feature type="compositionally biased region" description="Acidic residues" evidence="15">
    <location>
        <begin position="686"/>
        <end position="701"/>
    </location>
</feature>
<feature type="region of interest" description="Disordered" evidence="15">
    <location>
        <begin position="877"/>
        <end position="923"/>
    </location>
</feature>
<comment type="function">
    <text evidence="1">ATP-binding RNA helicase involved in the biogenesis of 60S ribosomal subunits and is required for the normal formation of 25S and 5.8S rRNAs.</text>
</comment>
<dbReference type="GO" id="GO:0005730">
    <property type="term" value="C:nucleolus"/>
    <property type="evidence" value="ECO:0007669"/>
    <property type="project" value="UniProtKB-SubCell"/>
</dbReference>
<dbReference type="GO" id="GO:0005524">
    <property type="term" value="F:ATP binding"/>
    <property type="evidence" value="ECO:0007669"/>
    <property type="project" value="UniProtKB-KW"/>
</dbReference>
<dbReference type="CDD" id="cd18787">
    <property type="entry name" value="SF2_C_DEAD"/>
    <property type="match status" value="1"/>
</dbReference>
<dbReference type="GO" id="GO:0003723">
    <property type="term" value="F:RNA binding"/>
    <property type="evidence" value="ECO:0007669"/>
    <property type="project" value="UniProtKB-KW"/>
</dbReference>
<dbReference type="InterPro" id="IPR001650">
    <property type="entry name" value="Helicase_C-like"/>
</dbReference>
<dbReference type="Pfam" id="PF00271">
    <property type="entry name" value="Helicase_C"/>
    <property type="match status" value="1"/>
</dbReference>
<dbReference type="InterPro" id="IPR014001">
    <property type="entry name" value="Helicase_ATP-bd"/>
</dbReference>
<dbReference type="InterPro" id="IPR000629">
    <property type="entry name" value="RNA-helicase_DEAD-box_CS"/>
</dbReference>
<evidence type="ECO:0000256" key="15">
    <source>
        <dbReference type="SAM" id="MobiDB-lite"/>
    </source>
</evidence>
<dbReference type="PROSITE" id="PS51192">
    <property type="entry name" value="HELICASE_ATP_BIND_1"/>
    <property type="match status" value="1"/>
</dbReference>
<evidence type="ECO:0000256" key="4">
    <source>
        <dbReference type="ARBA" id="ARBA00012552"/>
    </source>
</evidence>
<evidence type="ECO:0000256" key="7">
    <source>
        <dbReference type="ARBA" id="ARBA00022741"/>
    </source>
</evidence>
<feature type="short sequence motif" description="Q motif" evidence="14">
    <location>
        <begin position="83"/>
        <end position="111"/>
    </location>
</feature>
<evidence type="ECO:0000313" key="20">
    <source>
        <dbReference type="Proteomes" id="UP000811619"/>
    </source>
</evidence>
<evidence type="ECO:0000259" key="18">
    <source>
        <dbReference type="PROSITE" id="PS51195"/>
    </source>
</evidence>
<dbReference type="InterPro" id="IPR033517">
    <property type="entry name" value="DDX54/DBP10_DEAD-box_helicase"/>
</dbReference>
<keyword evidence="7" id="KW-0547">Nucleotide-binding</keyword>
<evidence type="ECO:0000256" key="3">
    <source>
        <dbReference type="ARBA" id="ARBA00010379"/>
    </source>
</evidence>
<comment type="similarity">
    <text evidence="3">Belongs to the DEAD box helicase family. DDX54/DBP10 subfamily.</text>
</comment>
<evidence type="ECO:0000256" key="12">
    <source>
        <dbReference type="ARBA" id="ARBA00023242"/>
    </source>
</evidence>
<evidence type="ECO:0000256" key="13">
    <source>
        <dbReference type="ARBA" id="ARBA00047984"/>
    </source>
</evidence>
<evidence type="ECO:0000256" key="6">
    <source>
        <dbReference type="ARBA" id="ARBA00022552"/>
    </source>
</evidence>
<dbReference type="EC" id="3.6.4.13" evidence="4"/>
<dbReference type="AlphaFoldDB" id="A0A8K0NLY5"/>
<keyword evidence="12" id="KW-0539">Nucleus</keyword>
<feature type="region of interest" description="Disordered" evidence="15">
    <location>
        <begin position="325"/>
        <end position="356"/>
    </location>
</feature>
<feature type="compositionally biased region" description="Basic residues" evidence="15">
    <location>
        <begin position="911"/>
        <end position="923"/>
    </location>
</feature>
<dbReference type="EMBL" id="SRPY01000021">
    <property type="protein sequence ID" value="KAG5930215.1"/>
    <property type="molecule type" value="Genomic_DNA"/>
</dbReference>
<evidence type="ECO:0000256" key="10">
    <source>
        <dbReference type="ARBA" id="ARBA00022840"/>
    </source>
</evidence>
<dbReference type="SMART" id="SM00490">
    <property type="entry name" value="HELICc"/>
    <property type="match status" value="1"/>
</dbReference>
<dbReference type="Pfam" id="PF00270">
    <property type="entry name" value="DEAD"/>
    <property type="match status" value="1"/>
</dbReference>
<dbReference type="FunFam" id="3.40.50.300:FF:000865">
    <property type="entry name" value="ATP-dependent RNA helicase DDX54"/>
    <property type="match status" value="1"/>
</dbReference>
<keyword evidence="5" id="KW-0690">Ribosome biogenesis</keyword>
<protein>
    <recommendedName>
        <fullName evidence="4">RNA helicase</fullName>
        <ecNumber evidence="4">3.6.4.13</ecNumber>
    </recommendedName>
</protein>
<sequence>MPRRAASPAASEPELDILDSLYPGEDQDGRHGPSAGNQADLDDILDNVQAAADDGDEAFIALQQAASYRKNSNLKGRTVKKGGGFQAMGLNANLLKAITRKGFSVPTPIQRKTIPLVLDRKDVVGMARTGSGKTGAFVIPMVEKLRAHSARFGSRALILSPSRELAIQTLKVVKEFARGTDLKAVLLVGGDSLEEQFSYMAANPDIIIATPGRFLHLKVEMSLDLSSIQYVVFDEADRLFEMGFAAQLTEILHALPPSRQTLLFSATLPASLVEFARAGLQDPSLVRLDAETKVSPDLESAFFSVKGAEKEGSLLHILHDVIQVPLGPPEEPTQEGDKSSKKRKRGADGGAGRPTQHSTIVFTATKHHVEYLANVLQTAGFAVSHVYGSLDQTARRNQVEDFRRGKTNILVVTDVAARGVDIPILANVINYDFPSQPKIFVHRVGRTARAGQRGWSYSLVRETDAPYLLDLQLFLGRRLVLGQEGDEPSFASDIVVGALKRDMVESHVEWMNKLLVEDLDIKTLRGVAGKAEKLYLRTRNSASSQSAKRSKEMVSSTGWNQLHRLFGEDVGGMEQARADMLARISGFRPQETIFEVSHTDKSHSQAAEMMKQLRKRITPRNQKPPKQQIEHQDEDFDLPSSHTPATKATAHDSDDDESSPSSSSSSSDDDDDEMADVHQATSSPSDNEEQDGDDDDDDDGLEVTISHSSNKKGKTDWRDSEVFMSYTPRTTNAAEERGYGVHSGGFVEAARDATMDFTNDETAKSFGQPSRSKLRWDAKSKKYVSRDNDQDGSKGSKMITGESGVKIAASFQSGRYDKWKRAQRTRGLPRVGDTERPSTAHPLPSGVRYKHKSDKAPKEADKYRDDFAVRKRRVAEAREKRVGRFRDGMGSRKELKGADDIRKSREEKQRRLAKNARPQRTRK</sequence>